<sequence length="236" mass="25918">MRYPRLALGALLVAAPLLSPAQTAPSAPDPAPTPRFYVGLGAYSSYYQRLGREYIGTSAENVRVPLQLTAGYQLRPRLAVQVGVAYSGISQNYASAYYVYYSPNNPASYAEASGTYTNRRASVSALARYTLTRNLAHRLQFDALGGLSLEHSSSRSKGIRSDSLQNTFTTAPYDYRSSFNNLVLSVGAGVRYRIAPRFELTYDLLLNGGVWSDQSYLYKGLSTSNALGLRYRFGAR</sequence>
<evidence type="ECO:0000259" key="3">
    <source>
        <dbReference type="Pfam" id="PF13505"/>
    </source>
</evidence>
<evidence type="ECO:0000313" key="5">
    <source>
        <dbReference type="Proteomes" id="UP001167796"/>
    </source>
</evidence>
<reference evidence="4" key="1">
    <citation type="submission" date="2023-07" db="EMBL/GenBank/DDBJ databases">
        <authorList>
            <person name="Kim M.K."/>
        </authorList>
    </citation>
    <scope>NUCLEOTIDE SEQUENCE</scope>
    <source>
        <strain evidence="4">M29</strain>
    </source>
</reference>
<feature type="domain" description="Outer membrane protein beta-barrel" evidence="3">
    <location>
        <begin position="24"/>
        <end position="206"/>
    </location>
</feature>
<dbReference type="SUPFAM" id="SSF56925">
    <property type="entry name" value="OMPA-like"/>
    <property type="match status" value="1"/>
</dbReference>
<evidence type="ECO:0000256" key="1">
    <source>
        <dbReference type="ARBA" id="ARBA00022729"/>
    </source>
</evidence>
<dbReference type="InterPro" id="IPR027385">
    <property type="entry name" value="Beta-barrel_OMP"/>
</dbReference>
<feature type="chain" id="PRO_5046313532" evidence="2">
    <location>
        <begin position="22"/>
        <end position="236"/>
    </location>
</feature>
<dbReference type="EMBL" id="JAUQSX010000009">
    <property type="protein sequence ID" value="MDO7848090.1"/>
    <property type="molecule type" value="Genomic_DNA"/>
</dbReference>
<name>A0ABT9AG28_9BACT</name>
<evidence type="ECO:0000256" key="2">
    <source>
        <dbReference type="SAM" id="SignalP"/>
    </source>
</evidence>
<feature type="signal peptide" evidence="2">
    <location>
        <begin position="1"/>
        <end position="21"/>
    </location>
</feature>
<dbReference type="RefSeq" id="WP_305012771.1">
    <property type="nucleotide sequence ID" value="NZ_JAUQSX010000009.1"/>
</dbReference>
<gene>
    <name evidence="4" type="ORF">Q5H92_17120</name>
</gene>
<accession>A0ABT9AG28</accession>
<dbReference type="Gene3D" id="2.40.160.20">
    <property type="match status" value="1"/>
</dbReference>
<keyword evidence="1 2" id="KW-0732">Signal</keyword>
<dbReference type="InterPro" id="IPR011250">
    <property type="entry name" value="OMP/PagP_B-barrel"/>
</dbReference>
<dbReference type="Pfam" id="PF13505">
    <property type="entry name" value="OMP_b-brl"/>
    <property type="match status" value="1"/>
</dbReference>
<dbReference type="Proteomes" id="UP001167796">
    <property type="component" value="Unassembled WGS sequence"/>
</dbReference>
<comment type="caution">
    <text evidence="4">The sequence shown here is derived from an EMBL/GenBank/DDBJ whole genome shotgun (WGS) entry which is preliminary data.</text>
</comment>
<evidence type="ECO:0000313" key="4">
    <source>
        <dbReference type="EMBL" id="MDO7848090.1"/>
    </source>
</evidence>
<proteinExistence type="predicted"/>
<protein>
    <submittedName>
        <fullName evidence="4">Outer membrane beta-barrel protein</fullName>
    </submittedName>
</protein>
<organism evidence="4 5">
    <name type="scientific">Hymenobacter mellowenesis</name>
    <dbReference type="NCBI Taxonomy" id="3063995"/>
    <lineage>
        <taxon>Bacteria</taxon>
        <taxon>Pseudomonadati</taxon>
        <taxon>Bacteroidota</taxon>
        <taxon>Cytophagia</taxon>
        <taxon>Cytophagales</taxon>
        <taxon>Hymenobacteraceae</taxon>
        <taxon>Hymenobacter</taxon>
    </lineage>
</organism>
<keyword evidence="5" id="KW-1185">Reference proteome</keyword>